<keyword evidence="6" id="KW-0997">Cell inner membrane</keyword>
<comment type="caution">
    <text evidence="12">The sequence shown here is derived from an EMBL/GenBank/DDBJ whole genome shotgun (WGS) entry which is preliminary data.</text>
</comment>
<organism evidence="12 13">
    <name type="scientific">Hylemonella gracilis str. Niagara R</name>
    <dbReference type="NCBI Taxonomy" id="1458275"/>
    <lineage>
        <taxon>Bacteria</taxon>
        <taxon>Pseudomonadati</taxon>
        <taxon>Pseudomonadota</taxon>
        <taxon>Betaproteobacteria</taxon>
        <taxon>Burkholderiales</taxon>
        <taxon>Comamonadaceae</taxon>
        <taxon>Hylemonella</taxon>
    </lineage>
</organism>
<comment type="similarity">
    <text evidence="2">Belongs to the GSP N family.</text>
</comment>
<evidence type="ECO:0000313" key="12">
    <source>
        <dbReference type="EMBL" id="EYC51060.1"/>
    </source>
</evidence>
<dbReference type="EMBL" id="JEMG01000001">
    <property type="protein sequence ID" value="EYC51060.1"/>
    <property type="molecule type" value="Genomic_DNA"/>
</dbReference>
<dbReference type="GO" id="GO:0005886">
    <property type="term" value="C:plasma membrane"/>
    <property type="evidence" value="ECO:0007669"/>
    <property type="project" value="UniProtKB-SubCell"/>
</dbReference>
<name>A0A016XGR8_9BURK</name>
<keyword evidence="11" id="KW-1133">Transmembrane helix</keyword>
<keyword evidence="7 11" id="KW-0812">Transmembrane</keyword>
<dbReference type="eggNOG" id="ENOG502Z8UV">
    <property type="taxonomic scope" value="Bacteria"/>
</dbReference>
<evidence type="ECO:0000256" key="7">
    <source>
        <dbReference type="ARBA" id="ARBA00022692"/>
    </source>
</evidence>
<gene>
    <name evidence="12" type="ORF">AZ34_08205</name>
</gene>
<keyword evidence="9 11" id="KW-0472">Membrane</keyword>
<feature type="transmembrane region" description="Helical" evidence="11">
    <location>
        <begin position="20"/>
        <end position="42"/>
    </location>
</feature>
<dbReference type="InterPro" id="IPR022792">
    <property type="entry name" value="T2SS_protein-GspN"/>
</dbReference>
<evidence type="ECO:0000256" key="1">
    <source>
        <dbReference type="ARBA" id="ARBA00004533"/>
    </source>
</evidence>
<dbReference type="Proteomes" id="UP000023268">
    <property type="component" value="Unassembled WGS sequence"/>
</dbReference>
<dbReference type="STRING" id="1458275.AZ34_08205"/>
<evidence type="ECO:0000256" key="4">
    <source>
        <dbReference type="ARBA" id="ARBA00022448"/>
    </source>
</evidence>
<comment type="subcellular location">
    <subcellularLocation>
        <location evidence="1">Cell inner membrane</location>
    </subcellularLocation>
</comment>
<evidence type="ECO:0000256" key="11">
    <source>
        <dbReference type="SAM" id="Phobius"/>
    </source>
</evidence>
<dbReference type="GO" id="GO:0015627">
    <property type="term" value="C:type II protein secretion system complex"/>
    <property type="evidence" value="ECO:0007669"/>
    <property type="project" value="InterPro"/>
</dbReference>
<evidence type="ECO:0000313" key="13">
    <source>
        <dbReference type="Proteomes" id="UP000023268"/>
    </source>
</evidence>
<evidence type="ECO:0000256" key="5">
    <source>
        <dbReference type="ARBA" id="ARBA00022475"/>
    </source>
</evidence>
<sequence>MNASSSAVPGAQAGGAWRAPLLGLSVGVLAGLLVFAPARWLAAGVGSLSAGRVTLSQAQGTVWAGQAGLSLSAGVGALDPRALPGGVRWRLGLGWGRDGDEVQGKSWFGQPVLRVEISAPCCSPEPLRLSVHDLFGAAPAVVLAAHSSQWPASWLAGLGAPWNTLALQGQLLVSTPGLRWQAQRMEGELEVQALRVSSALSTLKPLGSYRLHLSSSAPDSGGISRAYASTGSGPSLDNPAGAGTVHLVLSTLEGDLQLSAQGQWQAGRLRLQGLAEASPDRIDALSNLLNILGRRDGLRAHLRLG</sequence>
<accession>A0A016XGR8</accession>
<dbReference type="OrthoDB" id="8558191at2"/>
<evidence type="ECO:0000256" key="3">
    <source>
        <dbReference type="ARBA" id="ARBA00021563"/>
    </source>
</evidence>
<evidence type="ECO:0000256" key="2">
    <source>
        <dbReference type="ARBA" id="ARBA00007208"/>
    </source>
</evidence>
<dbReference type="RefSeq" id="WP_051509618.1">
    <property type="nucleotide sequence ID" value="NZ_JEMG01000001.1"/>
</dbReference>
<evidence type="ECO:0000256" key="9">
    <source>
        <dbReference type="ARBA" id="ARBA00023136"/>
    </source>
</evidence>
<evidence type="ECO:0000256" key="8">
    <source>
        <dbReference type="ARBA" id="ARBA00022927"/>
    </source>
</evidence>
<dbReference type="Pfam" id="PF01203">
    <property type="entry name" value="T2SSN"/>
    <property type="match status" value="1"/>
</dbReference>
<evidence type="ECO:0000256" key="10">
    <source>
        <dbReference type="ARBA" id="ARBA00030772"/>
    </source>
</evidence>
<keyword evidence="8" id="KW-0653">Protein transport</keyword>
<dbReference type="GO" id="GO:0015628">
    <property type="term" value="P:protein secretion by the type II secretion system"/>
    <property type="evidence" value="ECO:0007669"/>
    <property type="project" value="InterPro"/>
</dbReference>
<keyword evidence="5" id="KW-1003">Cell membrane</keyword>
<reference evidence="12 13" key="1">
    <citation type="submission" date="2014-02" db="EMBL/GenBank/DDBJ databases">
        <title>Draft Genome of Hylemonella gracilis isolated from the Niagara River.</title>
        <authorList>
            <person name="Pawlowski D.R."/>
            <person name="Koudelka G.B."/>
        </authorList>
    </citation>
    <scope>NUCLEOTIDE SEQUENCE [LARGE SCALE GENOMIC DNA]</scope>
    <source>
        <strain evidence="12 13">Niagara R</strain>
    </source>
</reference>
<dbReference type="AlphaFoldDB" id="A0A016XGR8"/>
<keyword evidence="4" id="KW-0813">Transport</keyword>
<evidence type="ECO:0000256" key="6">
    <source>
        <dbReference type="ARBA" id="ARBA00022519"/>
    </source>
</evidence>
<proteinExistence type="inferred from homology"/>
<protein>
    <recommendedName>
        <fullName evidence="3">Type II secretion system protein N</fullName>
    </recommendedName>
    <alternativeName>
        <fullName evidence="10">General secretion pathway protein N</fullName>
    </alternativeName>
</protein>